<protein>
    <submittedName>
        <fullName evidence="3">Glycosyltransferase involved in cell wall bisynthesis</fullName>
    </submittedName>
</protein>
<dbReference type="InterPro" id="IPR001296">
    <property type="entry name" value="Glyco_trans_1"/>
</dbReference>
<reference evidence="3 4" key="1">
    <citation type="submission" date="2016-10" db="EMBL/GenBank/DDBJ databases">
        <authorList>
            <person name="Varghese N."/>
            <person name="Submissions S."/>
        </authorList>
    </citation>
    <scope>NUCLEOTIDE SEQUENCE [LARGE SCALE GENOMIC DNA]</scope>
    <source>
        <strain evidence="3 4">WCP15</strain>
    </source>
</reference>
<evidence type="ECO:0000313" key="4">
    <source>
        <dbReference type="Proteomes" id="UP000199135"/>
    </source>
</evidence>
<evidence type="ECO:0000313" key="3">
    <source>
        <dbReference type="EMBL" id="SEH55671.1"/>
    </source>
</evidence>
<accession>A0A1H6J9N9</accession>
<dbReference type="Gene3D" id="3.40.50.2000">
    <property type="entry name" value="Glycogen Phosphorylase B"/>
    <property type="match status" value="2"/>
</dbReference>
<dbReference type="EMBL" id="FNWT01000005">
    <property type="protein sequence ID" value="SEH55671.1"/>
    <property type="molecule type" value="Genomic_DNA"/>
</dbReference>
<evidence type="ECO:0000256" key="1">
    <source>
        <dbReference type="ARBA" id="ARBA00022679"/>
    </source>
</evidence>
<proteinExistence type="predicted"/>
<dbReference type="PANTHER" id="PTHR46401:SF2">
    <property type="entry name" value="GLYCOSYLTRANSFERASE WBBK-RELATED"/>
    <property type="match status" value="1"/>
</dbReference>
<organism evidence="3 4">
    <name type="scientific">Parafannyhessea umbonata</name>
    <dbReference type="NCBI Taxonomy" id="604330"/>
    <lineage>
        <taxon>Bacteria</taxon>
        <taxon>Bacillati</taxon>
        <taxon>Actinomycetota</taxon>
        <taxon>Coriobacteriia</taxon>
        <taxon>Coriobacteriales</taxon>
        <taxon>Atopobiaceae</taxon>
        <taxon>Parafannyhessea</taxon>
    </lineage>
</organism>
<dbReference type="Pfam" id="PF00534">
    <property type="entry name" value="Glycos_transf_1"/>
    <property type="match status" value="1"/>
</dbReference>
<evidence type="ECO:0000259" key="2">
    <source>
        <dbReference type="Pfam" id="PF00534"/>
    </source>
</evidence>
<dbReference type="CDD" id="cd03809">
    <property type="entry name" value="GT4_MtfB-like"/>
    <property type="match status" value="1"/>
</dbReference>
<keyword evidence="4" id="KW-1185">Reference proteome</keyword>
<keyword evidence="1" id="KW-0808">Transferase</keyword>
<sequence>MAPAGLFEIAVPKGTENPRLDNIPTCEIGECSGLLWEQLSFAHYLNVSGRTGICLCNTLPLRRKGDIAVVHDVSYKVNPWFFKGPRGLMSRVWHCANYRHAARSALRIVTVSSFSRGEIARSYHVDQTKIAVCPNGWQHLQKCGSDSDALSARGLETGEFFFSMSSLAPNKNVQWLLKVAELMPDSVFVIAGGSQISQKFSDVPKNVRLVGYVSDEEAKALMEGCKAFVFPTFYEGFGIPPLEALACGANVVVSDTPCMHEVFGESATYVDPNDPLPIDLVESSSDARDETLEKYSWETTADSFMRMLMQIETTSK</sequence>
<dbReference type="SUPFAM" id="SSF53756">
    <property type="entry name" value="UDP-Glycosyltransferase/glycogen phosphorylase"/>
    <property type="match status" value="1"/>
</dbReference>
<comment type="caution">
    <text evidence="3">The sequence shown here is derived from an EMBL/GenBank/DDBJ whole genome shotgun (WGS) entry which is preliminary data.</text>
</comment>
<feature type="domain" description="Glycosyl transferase family 1" evidence="2">
    <location>
        <begin position="156"/>
        <end position="274"/>
    </location>
</feature>
<dbReference type="Proteomes" id="UP000199135">
    <property type="component" value="Unassembled WGS sequence"/>
</dbReference>
<gene>
    <name evidence="3" type="ORF">SAMN05216447_105125</name>
</gene>
<name>A0A1H6J9N9_9ACTN</name>
<dbReference type="PANTHER" id="PTHR46401">
    <property type="entry name" value="GLYCOSYLTRANSFERASE WBBK-RELATED"/>
    <property type="match status" value="1"/>
</dbReference>